<evidence type="ECO:0000256" key="1">
    <source>
        <dbReference type="PROSITE-ProRule" id="PRU00339"/>
    </source>
</evidence>
<dbReference type="PANTHER" id="PTHR46082:SF6">
    <property type="entry name" value="AAA+ ATPASE DOMAIN-CONTAINING PROTEIN-RELATED"/>
    <property type="match status" value="1"/>
</dbReference>
<dbReference type="Gene3D" id="3.40.50.1580">
    <property type="entry name" value="Nucleoside phosphorylase domain"/>
    <property type="match status" value="1"/>
</dbReference>
<dbReference type="PANTHER" id="PTHR46082">
    <property type="entry name" value="ATP/GTP-BINDING PROTEIN-RELATED"/>
    <property type="match status" value="1"/>
</dbReference>
<keyword evidence="3" id="KW-1185">Reference proteome</keyword>
<dbReference type="PROSITE" id="PS50005">
    <property type="entry name" value="TPR"/>
    <property type="match status" value="2"/>
</dbReference>
<feature type="repeat" description="TPR" evidence="1">
    <location>
        <begin position="810"/>
        <end position="843"/>
    </location>
</feature>
<dbReference type="Pfam" id="PF13424">
    <property type="entry name" value="TPR_12"/>
    <property type="match status" value="1"/>
</dbReference>
<dbReference type="Proteomes" id="UP000015100">
    <property type="component" value="Unassembled WGS sequence"/>
</dbReference>
<protein>
    <submittedName>
        <fullName evidence="2">Uncharacterized protein</fullName>
    </submittedName>
</protein>
<dbReference type="GO" id="GO:0009116">
    <property type="term" value="P:nucleoside metabolic process"/>
    <property type="evidence" value="ECO:0007669"/>
    <property type="project" value="InterPro"/>
</dbReference>
<dbReference type="Gene3D" id="3.40.50.300">
    <property type="entry name" value="P-loop containing nucleotide triphosphate hydrolases"/>
    <property type="match status" value="1"/>
</dbReference>
<dbReference type="InterPro" id="IPR019734">
    <property type="entry name" value="TPR_rpt"/>
</dbReference>
<dbReference type="EMBL" id="AQGS01000575">
    <property type="protein sequence ID" value="EPS38343.1"/>
    <property type="molecule type" value="Genomic_DNA"/>
</dbReference>
<sequence length="869" mass="97340">MATKLKISDYRVGWICAISIELAAVCSILDETHPQLDVADGDTNVYTFGRIGRHNVVIACLPEGRYGITRASIVATHMRSTFTNLRFGLMVGVGGGAPSEENDIRLGDIVISQPTGVSGGVVQYDFGKAMENGKFLRIGFLNAPPAILLSAVTSMKAKDPVELGEKLSDTAQKIEEKDLRFLYPGQDTDKLFNADYNHISSEGRHRESCKACDSSKWVPRSERQHDHPYIHYGIVASGNQVMKDGIKRDRISAQTGALCFEMEAAGLMDDFPCLVIRGICDYSDGHKNKRWQPYAALVAAIYAKELLLRIPITSTNETEVSEQGVIEKINVAIPFHMPFPRNPTFFGRAEELRQIYKHFSDQRSTDSPRIYVLTGTGGMGKTQIALEYSFRHHKDYTAVFWVSAASEDTIRASFLDVMQCIVEEQARITWPESAPNYEAVGFKLGIPGLVDSKGIVSANLETIDNIRSALFRWLRLPGNDKWLLIFDNADDLETFDIQDYLPSQGGGAIMITSRRPEFSHNAREANLEGLDQESAVKLILSLAPLLDNSGVARNEVTALVQKLGFMPLAISHAGCYMHQTRASPGDYMSEYEKAFVSVQIKPRTGWNYRDDTAATTWEISFSHIEKKDKEAASLLLTCSYLNPAEILETLWEDGQSDKAEVKDRVLLLASYSLVKITRFGIFSIHPVVHSWARGRLDDPERYQALEHAVVIIGKAIRRPNISRESGEWEAQEERRIGSHLGYLDRYSKRSLSEFLRQQERSSEYPTLLDHIHNIALVFNKQGKYDEAMRWYERALAGKEKALGKEHPSILSTVHNIAIVFGSQGKYDEAMQWYERALAGSEKALGKDHPSTLSTVECLHTLTNKINLSK</sequence>
<dbReference type="eggNOG" id="KOG1840">
    <property type="taxonomic scope" value="Eukaryota"/>
</dbReference>
<dbReference type="InterPro" id="IPR035994">
    <property type="entry name" value="Nucleoside_phosphorylase_sf"/>
</dbReference>
<keyword evidence="1" id="KW-0802">TPR repeat</keyword>
<dbReference type="InterPro" id="IPR053137">
    <property type="entry name" value="NLR-like"/>
</dbReference>
<reference evidence="2 3" key="1">
    <citation type="journal article" date="2013" name="PLoS Genet.">
        <title>Genomic mechanisms accounting for the adaptation to parasitism in nematode-trapping fungi.</title>
        <authorList>
            <person name="Meerupati T."/>
            <person name="Andersson K.M."/>
            <person name="Friman E."/>
            <person name="Kumar D."/>
            <person name="Tunlid A."/>
            <person name="Ahren D."/>
        </authorList>
    </citation>
    <scope>NUCLEOTIDE SEQUENCE [LARGE SCALE GENOMIC DNA]</scope>
    <source>
        <strain evidence="2 3">CBS 200.50</strain>
    </source>
</reference>
<dbReference type="OrthoDB" id="1658288at2759"/>
<dbReference type="InterPro" id="IPR011990">
    <property type="entry name" value="TPR-like_helical_dom_sf"/>
</dbReference>
<dbReference type="SUPFAM" id="SSF53167">
    <property type="entry name" value="Purine and uridine phosphorylases"/>
    <property type="match status" value="1"/>
</dbReference>
<dbReference type="SUPFAM" id="SSF48452">
    <property type="entry name" value="TPR-like"/>
    <property type="match status" value="1"/>
</dbReference>
<gene>
    <name evidence="2" type="ORF">H072_8027</name>
</gene>
<evidence type="ECO:0000313" key="3">
    <source>
        <dbReference type="Proteomes" id="UP000015100"/>
    </source>
</evidence>
<proteinExistence type="predicted"/>
<dbReference type="HOGENOM" id="CLU_000288_125_3_1"/>
<comment type="caution">
    <text evidence="2">The sequence shown here is derived from an EMBL/GenBank/DDBJ whole genome shotgun (WGS) entry which is preliminary data.</text>
</comment>
<dbReference type="Gene3D" id="1.25.40.10">
    <property type="entry name" value="Tetratricopeptide repeat domain"/>
    <property type="match status" value="1"/>
</dbReference>
<reference evidence="3" key="2">
    <citation type="submission" date="2013-04" db="EMBL/GenBank/DDBJ databases">
        <title>Genomic mechanisms accounting for the adaptation to parasitism in nematode-trapping fungi.</title>
        <authorList>
            <person name="Ahren D.G."/>
        </authorList>
    </citation>
    <scope>NUCLEOTIDE SEQUENCE [LARGE SCALE GENOMIC DNA]</scope>
    <source>
        <strain evidence="3">CBS 200.50</strain>
    </source>
</reference>
<organism evidence="2 3">
    <name type="scientific">Dactylellina haptotyla (strain CBS 200.50)</name>
    <name type="common">Nematode-trapping fungus</name>
    <name type="synonym">Monacrosporium haptotylum</name>
    <dbReference type="NCBI Taxonomy" id="1284197"/>
    <lineage>
        <taxon>Eukaryota</taxon>
        <taxon>Fungi</taxon>
        <taxon>Dikarya</taxon>
        <taxon>Ascomycota</taxon>
        <taxon>Pezizomycotina</taxon>
        <taxon>Orbiliomycetes</taxon>
        <taxon>Orbiliales</taxon>
        <taxon>Orbiliaceae</taxon>
        <taxon>Dactylellina</taxon>
    </lineage>
</organism>
<evidence type="ECO:0000313" key="2">
    <source>
        <dbReference type="EMBL" id="EPS38343.1"/>
    </source>
</evidence>
<dbReference type="GO" id="GO:0003824">
    <property type="term" value="F:catalytic activity"/>
    <property type="evidence" value="ECO:0007669"/>
    <property type="project" value="InterPro"/>
</dbReference>
<dbReference type="AlphaFoldDB" id="S8BGF8"/>
<dbReference type="STRING" id="1284197.S8BGF8"/>
<accession>S8BGF8</accession>
<dbReference type="SMART" id="SM00028">
    <property type="entry name" value="TPR"/>
    <property type="match status" value="2"/>
</dbReference>
<feature type="repeat" description="TPR" evidence="1">
    <location>
        <begin position="768"/>
        <end position="801"/>
    </location>
</feature>
<dbReference type="OMA" id="PPWFKAA"/>
<dbReference type="SUPFAM" id="SSF52540">
    <property type="entry name" value="P-loop containing nucleoside triphosphate hydrolases"/>
    <property type="match status" value="1"/>
</dbReference>
<name>S8BGF8_DACHA</name>
<dbReference type="InterPro" id="IPR027417">
    <property type="entry name" value="P-loop_NTPase"/>
</dbReference>